<dbReference type="RefSeq" id="WP_168535437.1">
    <property type="nucleotide sequence ID" value="NZ_JAAWWP010000001.1"/>
</dbReference>
<reference evidence="2 3" key="1">
    <citation type="submission" date="2020-04" db="EMBL/GenBank/DDBJ databases">
        <title>Phylogenetic Diversity and Antibacterial Activity against Ralstonia solanacearum of Endophytic Actinomycete Isolated from Moss.</title>
        <authorList>
            <person name="Zhuang X."/>
        </authorList>
    </citation>
    <scope>NUCLEOTIDE SEQUENCE [LARGE SCALE GENOMIC DNA]</scope>
    <source>
        <strain evidence="2 3">LD120</strain>
    </source>
</reference>
<keyword evidence="3" id="KW-1185">Reference proteome</keyword>
<name>A0ABX1GYL1_9ACTN</name>
<sequence length="299" mass="31495">MPYPDGSAQLAAALDAASRDWHVFPLRPGDKRPAITAWEQRATTDPDRITRCWTHAPYNVGIATGPSGLVVIDLDRPKHPDDTPSADWAAHAVTEGADVLAVLCARHGQPFPGNTYTVRTWSGGTHMYFAAPEGEPLRNTAGDSARGLGWKVDTRAVGGLVVGAGSTFNGHPYKVVHNVPVAPLPGWLAELLRPAPLPPQRPVTVALGGDGRRTAFLNAAVNGELARVTNSGENEHNTSLYLASVALGQLVAGGELSEADVTGWLLSAGLRVGQGEREAQRTIASGLRAGARRPRTVAA</sequence>
<dbReference type="EMBL" id="JAAWWP010000001">
    <property type="protein sequence ID" value="NKI40210.1"/>
    <property type="molecule type" value="Genomic_DNA"/>
</dbReference>
<proteinExistence type="predicted"/>
<dbReference type="InterPro" id="IPR015330">
    <property type="entry name" value="DNA_primase/pol_bifunc_N"/>
</dbReference>
<evidence type="ECO:0000313" key="3">
    <source>
        <dbReference type="Proteomes" id="UP000772196"/>
    </source>
</evidence>
<dbReference type="Pfam" id="PF09250">
    <property type="entry name" value="Prim-Pol"/>
    <property type="match status" value="1"/>
</dbReference>
<feature type="domain" description="DNA primase/polymerase bifunctional N-terminal" evidence="1">
    <location>
        <begin position="13"/>
        <end position="188"/>
    </location>
</feature>
<evidence type="ECO:0000259" key="1">
    <source>
        <dbReference type="SMART" id="SM00943"/>
    </source>
</evidence>
<protein>
    <submittedName>
        <fullName evidence="2">Bifunctional DNA primase/polymerase</fullName>
    </submittedName>
</protein>
<accession>A0ABX1GYL1</accession>
<comment type="caution">
    <text evidence="2">The sequence shown here is derived from an EMBL/GenBank/DDBJ whole genome shotgun (WGS) entry which is preliminary data.</text>
</comment>
<dbReference type="CDD" id="cd04859">
    <property type="entry name" value="Prim_Pol"/>
    <property type="match status" value="1"/>
</dbReference>
<dbReference type="Proteomes" id="UP000772196">
    <property type="component" value="Unassembled WGS sequence"/>
</dbReference>
<organism evidence="2 3">
    <name type="scientific">Streptomyces physcomitrii</name>
    <dbReference type="NCBI Taxonomy" id="2724184"/>
    <lineage>
        <taxon>Bacteria</taxon>
        <taxon>Bacillati</taxon>
        <taxon>Actinomycetota</taxon>
        <taxon>Actinomycetes</taxon>
        <taxon>Kitasatosporales</taxon>
        <taxon>Streptomycetaceae</taxon>
        <taxon>Streptomyces</taxon>
    </lineage>
</organism>
<evidence type="ECO:0000313" key="2">
    <source>
        <dbReference type="EMBL" id="NKI40210.1"/>
    </source>
</evidence>
<dbReference type="SMART" id="SM00943">
    <property type="entry name" value="Prim-Pol"/>
    <property type="match status" value="1"/>
</dbReference>
<dbReference type="SUPFAM" id="SSF56747">
    <property type="entry name" value="Prim-pol domain"/>
    <property type="match status" value="1"/>
</dbReference>
<gene>
    <name evidence="2" type="ORF">HFV08_02865</name>
</gene>